<evidence type="ECO:0000256" key="8">
    <source>
        <dbReference type="RuleBase" id="RU000492"/>
    </source>
</evidence>
<organism evidence="12 13">
    <name type="scientific">Ceutorhynchus assimilis</name>
    <name type="common">cabbage seed weevil</name>
    <dbReference type="NCBI Taxonomy" id="467358"/>
    <lineage>
        <taxon>Eukaryota</taxon>
        <taxon>Metazoa</taxon>
        <taxon>Ecdysozoa</taxon>
        <taxon>Arthropoda</taxon>
        <taxon>Hexapoda</taxon>
        <taxon>Insecta</taxon>
        <taxon>Pterygota</taxon>
        <taxon>Neoptera</taxon>
        <taxon>Endopterygota</taxon>
        <taxon>Coleoptera</taxon>
        <taxon>Polyphaga</taxon>
        <taxon>Cucujiformia</taxon>
        <taxon>Curculionidae</taxon>
        <taxon>Ceutorhynchinae</taxon>
        <taxon>Ceutorhynchus</taxon>
    </lineage>
</organism>
<sequence length="735" mass="82111">MSEDWDAAWSQPAPQPQQYQERHQKDWNSGSGSVTFTNSNRGRGRGRGGRGRTNNQRAEEGGGGWGADTKVASWSGETSRQPDSGWQSWEPEESRENKPRRQNTSSDGWNDFSTNNSWGEQKSFGDGGGRGGRGRGRGRGGSQNNQRQYDDKCEVLMIPTRKVGKVIGKGGSQIEELQTRSSARIKVSRDNDGDETAINIYGDDSTISRAKELINDLIEDRPRERQREQQPRDSEYNEPAPEEPKKPYNWFACLAECDAKVAADWAKLPPIIKNFYEEHPEVTALTEEQVAQFREENNNIVVDRTFQKEDSKPIPKPVLRFEHAFQNYPGILDEIYKAGFERPSPIQCQAWPVLLSGEDLIGIAQTGTGKTLAFLLPALIHIDGQTVPREERGGPAVLIMAPTRELALQIDKEVKKYEYKGITSCCVYGGGDRKSQINVVASGVDIVIATPGRMNDLEEAGHLNVRSVTYVVLDEADRMLDMGFEPQIRKVMYSLRPSKQCIMTSATWPPGVRRLADSYMTDPVQVYVGSLDLAATHTVSQVIQLMDEKEKEACFMDFARNLGPDEKIIVFCGTKAKADYLSVECALANIMCASLHGNRDQSDREQAVEDIKSGYVKILIATDVASRGLDIDDVTHVLNYDFPRNIEEYVHRVGRTGRAGKSGESISYFTKNDWGQAAELIKILEEAQQFVPEEVVQMAERFEAMKERRERTGETNRRGGSRFGGRGGGGGGRRY</sequence>
<accession>A0A9N9MLL0</accession>
<dbReference type="EMBL" id="OU892279">
    <property type="protein sequence ID" value="CAG9765600.1"/>
    <property type="molecule type" value="Genomic_DNA"/>
</dbReference>
<proteinExistence type="inferred from homology"/>
<keyword evidence="13" id="KW-1185">Reference proteome</keyword>
<gene>
    <name evidence="12" type="ORF">CEUTPL_LOCUS6205</name>
</gene>
<dbReference type="InterPro" id="IPR004088">
    <property type="entry name" value="KH_dom_type_1"/>
</dbReference>
<dbReference type="InterPro" id="IPR011545">
    <property type="entry name" value="DEAD/DEAH_box_helicase_dom"/>
</dbReference>
<comment type="similarity">
    <text evidence="8">Belongs to the DEAD box helicase family.</text>
</comment>
<dbReference type="GO" id="GO:0005524">
    <property type="term" value="F:ATP binding"/>
    <property type="evidence" value="ECO:0007669"/>
    <property type="project" value="UniProtKB-KW"/>
</dbReference>
<dbReference type="FunFam" id="3.40.50.300:FF:000079">
    <property type="entry name" value="probable ATP-dependent RNA helicase DDX17"/>
    <property type="match status" value="1"/>
</dbReference>
<evidence type="ECO:0000259" key="10">
    <source>
        <dbReference type="PROSITE" id="PS51192"/>
    </source>
</evidence>
<dbReference type="PROSITE" id="PS00039">
    <property type="entry name" value="DEAD_ATP_HELICASE"/>
    <property type="match status" value="1"/>
</dbReference>
<dbReference type="PANTHER" id="PTHR47958">
    <property type="entry name" value="ATP-DEPENDENT RNA HELICASE DBP3"/>
    <property type="match status" value="1"/>
</dbReference>
<dbReference type="AlphaFoldDB" id="A0A9N9MLL0"/>
<feature type="compositionally biased region" description="Polar residues" evidence="9">
    <location>
        <begin position="102"/>
        <end position="120"/>
    </location>
</feature>
<evidence type="ECO:0000313" key="13">
    <source>
        <dbReference type="Proteomes" id="UP001152799"/>
    </source>
</evidence>
<evidence type="ECO:0000313" key="12">
    <source>
        <dbReference type="EMBL" id="CAG9765600.1"/>
    </source>
</evidence>
<evidence type="ECO:0000256" key="2">
    <source>
        <dbReference type="ARBA" id="ARBA00022741"/>
    </source>
</evidence>
<keyword evidence="3 8" id="KW-0378">Hydrolase</keyword>
<dbReference type="PROSITE" id="PS51194">
    <property type="entry name" value="HELICASE_CTER"/>
    <property type="match status" value="1"/>
</dbReference>
<keyword evidence="2 8" id="KW-0547">Nucleotide-binding</keyword>
<feature type="region of interest" description="Disordered" evidence="9">
    <location>
        <begin position="1"/>
        <end position="153"/>
    </location>
</feature>
<evidence type="ECO:0000256" key="6">
    <source>
        <dbReference type="ARBA" id="ARBA00047984"/>
    </source>
</evidence>
<dbReference type="SUPFAM" id="SSF52540">
    <property type="entry name" value="P-loop containing nucleoside triphosphate hydrolases"/>
    <property type="match status" value="1"/>
</dbReference>
<dbReference type="Proteomes" id="UP001152799">
    <property type="component" value="Chromosome 3"/>
</dbReference>
<dbReference type="SMART" id="SM00487">
    <property type="entry name" value="DEXDc"/>
    <property type="match status" value="1"/>
</dbReference>
<comment type="catalytic activity">
    <reaction evidence="6">
        <text>ATP + H2O = ADP + phosphate + H(+)</text>
        <dbReference type="Rhea" id="RHEA:13065"/>
        <dbReference type="ChEBI" id="CHEBI:15377"/>
        <dbReference type="ChEBI" id="CHEBI:15378"/>
        <dbReference type="ChEBI" id="CHEBI:30616"/>
        <dbReference type="ChEBI" id="CHEBI:43474"/>
        <dbReference type="ChEBI" id="CHEBI:456216"/>
        <dbReference type="EC" id="3.6.4.13"/>
    </reaction>
</comment>
<evidence type="ECO:0000256" key="3">
    <source>
        <dbReference type="ARBA" id="ARBA00022801"/>
    </source>
</evidence>
<dbReference type="EC" id="3.6.4.13" evidence="1"/>
<evidence type="ECO:0000256" key="5">
    <source>
        <dbReference type="ARBA" id="ARBA00022840"/>
    </source>
</evidence>
<dbReference type="FunFam" id="3.40.50.300:FF:000008">
    <property type="entry name" value="ATP-dependent RNA helicase RhlB"/>
    <property type="match status" value="1"/>
</dbReference>
<dbReference type="SMART" id="SM00490">
    <property type="entry name" value="HELICc"/>
    <property type="match status" value="1"/>
</dbReference>
<feature type="domain" description="Helicase ATP-binding" evidence="10">
    <location>
        <begin position="351"/>
        <end position="526"/>
    </location>
</feature>
<dbReference type="GO" id="GO:0031047">
    <property type="term" value="P:regulatory ncRNA-mediated gene silencing"/>
    <property type="evidence" value="ECO:0007669"/>
    <property type="project" value="UniProtKB-ARBA"/>
</dbReference>
<keyword evidence="4 8" id="KW-0347">Helicase</keyword>
<feature type="region of interest" description="Disordered" evidence="9">
    <location>
        <begin position="706"/>
        <end position="735"/>
    </location>
</feature>
<dbReference type="InterPro" id="IPR001650">
    <property type="entry name" value="Helicase_C-like"/>
</dbReference>
<dbReference type="CDD" id="cd22430">
    <property type="entry name" value="KH-I_DDX43_DDX53"/>
    <property type="match status" value="1"/>
</dbReference>
<dbReference type="Gene3D" id="3.30.1370.10">
    <property type="entry name" value="K Homology domain, type 1"/>
    <property type="match status" value="1"/>
</dbReference>
<name>A0A9N9MLL0_9CUCU</name>
<dbReference type="GO" id="GO:0003724">
    <property type="term" value="F:RNA helicase activity"/>
    <property type="evidence" value="ECO:0007669"/>
    <property type="project" value="UniProtKB-EC"/>
</dbReference>
<dbReference type="SUPFAM" id="SSF54791">
    <property type="entry name" value="Eukaryotic type KH-domain (KH-domain type I)"/>
    <property type="match status" value="1"/>
</dbReference>
<feature type="compositionally biased region" description="Basic and acidic residues" evidence="9">
    <location>
        <begin position="706"/>
        <end position="717"/>
    </location>
</feature>
<dbReference type="InterPro" id="IPR036612">
    <property type="entry name" value="KH_dom_type_1_sf"/>
</dbReference>
<evidence type="ECO:0000256" key="7">
    <source>
        <dbReference type="PROSITE-ProRule" id="PRU00117"/>
    </source>
</evidence>
<feature type="compositionally biased region" description="Gly residues" evidence="9">
    <location>
        <begin position="721"/>
        <end position="735"/>
    </location>
</feature>
<keyword evidence="5 8" id="KW-0067">ATP-binding</keyword>
<dbReference type="InterPro" id="IPR027417">
    <property type="entry name" value="P-loop_NTPase"/>
</dbReference>
<feature type="compositionally biased region" description="Basic and acidic residues" evidence="9">
    <location>
        <begin position="218"/>
        <end position="235"/>
    </location>
</feature>
<feature type="compositionally biased region" description="Polar residues" evidence="9">
    <location>
        <begin position="75"/>
        <end position="87"/>
    </location>
</feature>
<dbReference type="PROSITE" id="PS50084">
    <property type="entry name" value="KH_TYPE_1"/>
    <property type="match status" value="1"/>
</dbReference>
<feature type="compositionally biased region" description="Polar residues" evidence="9">
    <location>
        <begin position="27"/>
        <end position="40"/>
    </location>
</feature>
<evidence type="ECO:0000256" key="1">
    <source>
        <dbReference type="ARBA" id="ARBA00012552"/>
    </source>
</evidence>
<evidence type="ECO:0000259" key="11">
    <source>
        <dbReference type="PROSITE" id="PS51194"/>
    </source>
</evidence>
<dbReference type="SMART" id="SM00322">
    <property type="entry name" value="KH"/>
    <property type="match status" value="1"/>
</dbReference>
<feature type="region of interest" description="Disordered" evidence="9">
    <location>
        <begin position="218"/>
        <end position="243"/>
    </location>
</feature>
<protein>
    <recommendedName>
        <fullName evidence="1">RNA helicase</fullName>
        <ecNumber evidence="1">3.6.4.13</ecNumber>
    </recommendedName>
</protein>
<evidence type="ECO:0000256" key="9">
    <source>
        <dbReference type="SAM" id="MobiDB-lite"/>
    </source>
</evidence>
<dbReference type="InterPro" id="IPR004087">
    <property type="entry name" value="KH_dom"/>
</dbReference>
<dbReference type="Pfam" id="PF00270">
    <property type="entry name" value="DEAD"/>
    <property type="match status" value="1"/>
</dbReference>
<dbReference type="OrthoDB" id="196131at2759"/>
<dbReference type="InterPro" id="IPR014001">
    <property type="entry name" value="Helicase_ATP-bd"/>
</dbReference>
<dbReference type="InterPro" id="IPR000629">
    <property type="entry name" value="RNA-helicase_DEAD-box_CS"/>
</dbReference>
<reference evidence="12" key="1">
    <citation type="submission" date="2022-01" db="EMBL/GenBank/DDBJ databases">
        <authorList>
            <person name="King R."/>
        </authorList>
    </citation>
    <scope>NUCLEOTIDE SEQUENCE</scope>
</reference>
<keyword evidence="7" id="KW-0694">RNA-binding</keyword>
<dbReference type="GO" id="GO:0003723">
    <property type="term" value="F:RNA binding"/>
    <property type="evidence" value="ECO:0007669"/>
    <property type="project" value="UniProtKB-UniRule"/>
</dbReference>
<evidence type="ECO:0000256" key="4">
    <source>
        <dbReference type="ARBA" id="ARBA00022806"/>
    </source>
</evidence>
<feature type="domain" description="Helicase C-terminal" evidence="11">
    <location>
        <begin position="541"/>
        <end position="699"/>
    </location>
</feature>
<dbReference type="CDD" id="cd18787">
    <property type="entry name" value="SF2_C_DEAD"/>
    <property type="match status" value="1"/>
</dbReference>
<dbReference type="Gene3D" id="3.40.50.300">
    <property type="entry name" value="P-loop containing nucleotide triphosphate hydrolases"/>
    <property type="match status" value="2"/>
</dbReference>
<dbReference type="Pfam" id="PF00271">
    <property type="entry name" value="Helicase_C"/>
    <property type="match status" value="1"/>
</dbReference>
<dbReference type="Pfam" id="PF00013">
    <property type="entry name" value="KH_1"/>
    <property type="match status" value="1"/>
</dbReference>
<dbReference type="PROSITE" id="PS51192">
    <property type="entry name" value="HELICASE_ATP_BIND_1"/>
    <property type="match status" value="1"/>
</dbReference>
<dbReference type="GO" id="GO:0016787">
    <property type="term" value="F:hydrolase activity"/>
    <property type="evidence" value="ECO:0007669"/>
    <property type="project" value="UniProtKB-KW"/>
</dbReference>